<dbReference type="SUPFAM" id="SSF53756">
    <property type="entry name" value="UDP-Glycosyltransferase/glycogen phosphorylase"/>
    <property type="match status" value="1"/>
</dbReference>
<keyword evidence="2" id="KW-0808">Transferase</keyword>
<dbReference type="AlphaFoldDB" id="A0A7V2ZJJ1"/>
<reference evidence="2" key="1">
    <citation type="journal article" date="2020" name="mSystems">
        <title>Genome- and Community-Level Interaction Insights into Carbon Utilization and Element Cycling Functions of Hydrothermarchaeota in Hydrothermal Sediment.</title>
        <authorList>
            <person name="Zhou Z."/>
            <person name="Liu Y."/>
            <person name="Xu W."/>
            <person name="Pan J."/>
            <person name="Luo Z.H."/>
            <person name="Li M."/>
        </authorList>
    </citation>
    <scope>NUCLEOTIDE SEQUENCE [LARGE SCALE GENOMIC DNA]</scope>
    <source>
        <strain evidence="2">SpSt-479</strain>
    </source>
</reference>
<accession>A0A7V2ZJJ1</accession>
<dbReference type="PANTHER" id="PTHR12526:SF622">
    <property type="entry name" value="GLYCOSYLTRANSFERASE (GROUP I)"/>
    <property type="match status" value="1"/>
</dbReference>
<dbReference type="GO" id="GO:0016757">
    <property type="term" value="F:glycosyltransferase activity"/>
    <property type="evidence" value="ECO:0007669"/>
    <property type="project" value="UniProtKB-ARBA"/>
</dbReference>
<sequence length="429" mass="49833">MPERKFKVLVIAYYFPPLGLSGVQRTFKFVKYMLRLNWEPTVLTSDKIAYYAYDNSLLRELNSLNIRIIRIAGKEPNSILSKFGNLKPPREVFRKLFDIISQSIFIPDNKISWSNAAASEAEKLLNNENFDIIYISSPPFSAFEKISKLRVKFEVPIIIDYRDLWYNSYFSLYITPLHKLLNKNKEYKSLKNADAIIVTNRKIKEFLIKNYPFLTFDDVVIIPHGFDPEDFQASKPFTKPNNKLVIMYSGIFIGYGTPKYLLRAFKELVIERPDIAQNIELHFVGYLRKENLKLIKKLKLEEFVIDHGYVDHLTSISKILSADVLWFMIDYRKNIDAILPGKLYEYVGSGKPIFGCVPEGAAKQALQEYGASFICNPDDVEGIKSKLYEIYELFKNNKLPTASQEIINKYRRDLLTETLVKVFQSKLKV</sequence>
<comment type="caution">
    <text evidence="2">The sequence shown here is derived from an EMBL/GenBank/DDBJ whole genome shotgun (WGS) entry which is preliminary data.</text>
</comment>
<dbReference type="PANTHER" id="PTHR12526">
    <property type="entry name" value="GLYCOSYLTRANSFERASE"/>
    <property type="match status" value="1"/>
</dbReference>
<evidence type="ECO:0000313" key="2">
    <source>
        <dbReference type="EMBL" id="HFI91090.1"/>
    </source>
</evidence>
<feature type="domain" description="Glycosyltransferase subfamily 4-like N-terminal" evidence="1">
    <location>
        <begin position="95"/>
        <end position="229"/>
    </location>
</feature>
<gene>
    <name evidence="2" type="ORF">ENS31_06090</name>
</gene>
<dbReference type="EMBL" id="DSUJ01000008">
    <property type="protein sequence ID" value="HFI91090.1"/>
    <property type="molecule type" value="Genomic_DNA"/>
</dbReference>
<protein>
    <submittedName>
        <fullName evidence="2">Glycosyl transferase family 1</fullName>
    </submittedName>
</protein>
<organism evidence="2">
    <name type="scientific">Ignavibacterium album</name>
    <dbReference type="NCBI Taxonomy" id="591197"/>
    <lineage>
        <taxon>Bacteria</taxon>
        <taxon>Pseudomonadati</taxon>
        <taxon>Ignavibacteriota</taxon>
        <taxon>Ignavibacteria</taxon>
        <taxon>Ignavibacteriales</taxon>
        <taxon>Ignavibacteriaceae</taxon>
        <taxon>Ignavibacterium</taxon>
    </lineage>
</organism>
<dbReference type="InterPro" id="IPR028098">
    <property type="entry name" value="Glyco_trans_4-like_N"/>
</dbReference>
<name>A0A7V2ZJJ1_9BACT</name>
<dbReference type="Gene3D" id="3.40.50.2000">
    <property type="entry name" value="Glycogen Phosphorylase B"/>
    <property type="match status" value="2"/>
</dbReference>
<evidence type="ECO:0000259" key="1">
    <source>
        <dbReference type="Pfam" id="PF13439"/>
    </source>
</evidence>
<dbReference type="Pfam" id="PF13439">
    <property type="entry name" value="Glyco_transf_4"/>
    <property type="match status" value="1"/>
</dbReference>
<proteinExistence type="predicted"/>